<dbReference type="GO" id="GO:0031146">
    <property type="term" value="P:SCF-dependent proteasomal ubiquitin-dependent protein catabolic process"/>
    <property type="evidence" value="ECO:0007669"/>
    <property type="project" value="TreeGrafter"/>
</dbReference>
<evidence type="ECO:0000313" key="3">
    <source>
        <dbReference type="Proteomes" id="UP000235965"/>
    </source>
</evidence>
<dbReference type="OrthoDB" id="16120at2759"/>
<organism evidence="2 3">
    <name type="scientific">Cryptotermes secundus</name>
    <dbReference type="NCBI Taxonomy" id="105785"/>
    <lineage>
        <taxon>Eukaryota</taxon>
        <taxon>Metazoa</taxon>
        <taxon>Ecdysozoa</taxon>
        <taxon>Arthropoda</taxon>
        <taxon>Hexapoda</taxon>
        <taxon>Insecta</taxon>
        <taxon>Pterygota</taxon>
        <taxon>Neoptera</taxon>
        <taxon>Polyneoptera</taxon>
        <taxon>Dictyoptera</taxon>
        <taxon>Blattodea</taxon>
        <taxon>Blattoidea</taxon>
        <taxon>Termitoidae</taxon>
        <taxon>Kalotermitidae</taxon>
        <taxon>Cryptotermitinae</taxon>
        <taxon>Cryptotermes</taxon>
    </lineage>
</organism>
<proteinExistence type="predicted"/>
<dbReference type="AlphaFoldDB" id="A0A2J7QMD8"/>
<dbReference type="Proteomes" id="UP000235965">
    <property type="component" value="Unassembled WGS sequence"/>
</dbReference>
<dbReference type="PANTHER" id="PTHR13318">
    <property type="entry name" value="PARTNER OF PAIRED, ISOFORM B-RELATED"/>
    <property type="match status" value="1"/>
</dbReference>
<protein>
    <submittedName>
        <fullName evidence="2">Uncharacterized protein</fullName>
    </submittedName>
</protein>
<name>A0A2J7QMD8_9NEOP</name>
<keyword evidence="1" id="KW-0732">Signal</keyword>
<dbReference type="InParanoid" id="A0A2J7QMD8"/>
<dbReference type="EMBL" id="NEVH01013208">
    <property type="protein sequence ID" value="PNF29765.1"/>
    <property type="molecule type" value="Genomic_DNA"/>
</dbReference>
<feature type="signal peptide" evidence="1">
    <location>
        <begin position="1"/>
        <end position="19"/>
    </location>
</feature>
<dbReference type="GO" id="GO:0019005">
    <property type="term" value="C:SCF ubiquitin ligase complex"/>
    <property type="evidence" value="ECO:0007669"/>
    <property type="project" value="TreeGrafter"/>
</dbReference>
<accession>A0A2J7QMD8</accession>
<comment type="caution">
    <text evidence="2">The sequence shown here is derived from an EMBL/GenBank/DDBJ whole genome shotgun (WGS) entry which is preliminary data.</text>
</comment>
<dbReference type="Gene3D" id="3.80.10.10">
    <property type="entry name" value="Ribonuclease Inhibitor"/>
    <property type="match status" value="2"/>
</dbReference>
<reference evidence="2 3" key="1">
    <citation type="submission" date="2017-12" db="EMBL/GenBank/DDBJ databases">
        <title>Hemimetabolous genomes reveal molecular basis of termite eusociality.</title>
        <authorList>
            <person name="Harrison M.C."/>
            <person name="Jongepier E."/>
            <person name="Robertson H.M."/>
            <person name="Arning N."/>
            <person name="Bitard-Feildel T."/>
            <person name="Chao H."/>
            <person name="Childers C.P."/>
            <person name="Dinh H."/>
            <person name="Doddapaneni H."/>
            <person name="Dugan S."/>
            <person name="Gowin J."/>
            <person name="Greiner C."/>
            <person name="Han Y."/>
            <person name="Hu H."/>
            <person name="Hughes D.S.T."/>
            <person name="Huylmans A.-K."/>
            <person name="Kemena C."/>
            <person name="Kremer L.P.M."/>
            <person name="Lee S.L."/>
            <person name="Lopez-Ezquerra A."/>
            <person name="Mallet L."/>
            <person name="Monroy-Kuhn J.M."/>
            <person name="Moser A."/>
            <person name="Murali S.C."/>
            <person name="Muzny D.M."/>
            <person name="Otani S."/>
            <person name="Piulachs M.-D."/>
            <person name="Poelchau M."/>
            <person name="Qu J."/>
            <person name="Schaub F."/>
            <person name="Wada-Katsumata A."/>
            <person name="Worley K.C."/>
            <person name="Xie Q."/>
            <person name="Ylla G."/>
            <person name="Poulsen M."/>
            <person name="Gibbs R.A."/>
            <person name="Schal C."/>
            <person name="Richards S."/>
            <person name="Belles X."/>
            <person name="Korb J."/>
            <person name="Bornberg-Bauer E."/>
        </authorList>
    </citation>
    <scope>NUCLEOTIDE SEQUENCE [LARGE SCALE GENOMIC DNA]</scope>
    <source>
        <tissue evidence="2">Whole body</tissue>
    </source>
</reference>
<dbReference type="InterPro" id="IPR006553">
    <property type="entry name" value="Leu-rich_rpt_Cys-con_subtyp"/>
</dbReference>
<evidence type="ECO:0000256" key="1">
    <source>
        <dbReference type="SAM" id="SignalP"/>
    </source>
</evidence>
<dbReference type="InterPro" id="IPR001611">
    <property type="entry name" value="Leu-rich_rpt"/>
</dbReference>
<keyword evidence="3" id="KW-1185">Reference proteome</keyword>
<dbReference type="SMART" id="SM00367">
    <property type="entry name" value="LRR_CC"/>
    <property type="match status" value="4"/>
</dbReference>
<dbReference type="Pfam" id="PF13516">
    <property type="entry name" value="LRR_6"/>
    <property type="match status" value="1"/>
</dbReference>
<dbReference type="SUPFAM" id="SSF52047">
    <property type="entry name" value="RNI-like"/>
    <property type="match status" value="2"/>
</dbReference>
<dbReference type="InterPro" id="IPR032675">
    <property type="entry name" value="LRR_dom_sf"/>
</dbReference>
<sequence>MYSEPCLVLACLLFRATAPQLLEDMLEEVKHVRHLRRHHLHVLLTPLLTNWSSHGIGDILIAFRLLSIRCKNLRKLNVSYLRHMNPNVLMGLVPCFSKLVSLNLRMTLTVDQLLSQIGLACPNLLELNLAATPITDKGLVQLCVAEDGHRLCQNLRRLVVADTAVTTAGVTVVLQSLPNLREFDYDHIFDVMDLVENWDRGLETRLFMSAGVRLSAEPTKPPSRLPLTTLVSVAEHVRIQSLETAARLCPETRTVTLSNAWLPSTALYKLMVMEHLTSLSLTNCEGLTLDFQEGVLPLLAVCGERLQSLILANFTYVDIAGIGRACLDLQNLAFSNIAEYEPVGQPCDEWFNQLHALELWSDPHADLSPYMIRQLLLFSPNMTNMLFKGCEILSDKLMTSIWEVNPMPKLSHLTLDHCHTITGKVLQHVLNADNELTVLRVWSCLNITKCIHTELVHHIKNENLDVYFEWFEYDD</sequence>
<evidence type="ECO:0000313" key="2">
    <source>
        <dbReference type="EMBL" id="PNF29765.1"/>
    </source>
</evidence>
<dbReference type="STRING" id="105785.A0A2J7QMD8"/>
<gene>
    <name evidence="2" type="ORF">B7P43_G10689</name>
</gene>
<feature type="chain" id="PRO_5014382865" evidence="1">
    <location>
        <begin position="20"/>
        <end position="475"/>
    </location>
</feature>